<organism evidence="2 3">
    <name type="scientific">Treponema parvum</name>
    <dbReference type="NCBI Taxonomy" id="138851"/>
    <lineage>
        <taxon>Bacteria</taxon>
        <taxon>Pseudomonadati</taxon>
        <taxon>Spirochaetota</taxon>
        <taxon>Spirochaetia</taxon>
        <taxon>Spirochaetales</taxon>
        <taxon>Treponemataceae</taxon>
        <taxon>Treponema</taxon>
    </lineage>
</organism>
<feature type="transmembrane region" description="Helical" evidence="1">
    <location>
        <begin position="56"/>
        <end position="74"/>
    </location>
</feature>
<evidence type="ECO:0008006" key="4">
    <source>
        <dbReference type="Google" id="ProtNLM"/>
    </source>
</evidence>
<accession>A0A975IDH6</accession>
<proteinExistence type="predicted"/>
<reference evidence="2" key="2">
    <citation type="journal article" date="2021" name="Microbiol. Resour. Announc.">
        <title>Complete Genome Sequences of Three Human Oral Treponema parvum Isolates.</title>
        <authorList>
            <person name="Zeng H."/>
            <person name="Watt R.M."/>
        </authorList>
    </citation>
    <scope>NUCLEOTIDE SEQUENCE</scope>
    <source>
        <strain evidence="2">ATCC 700773</strain>
    </source>
</reference>
<dbReference type="AlphaFoldDB" id="A0A975IDH6"/>
<dbReference type="EMBL" id="CP054257">
    <property type="protein sequence ID" value="QTQ12793.1"/>
    <property type="molecule type" value="Genomic_DNA"/>
</dbReference>
<dbReference type="RefSeq" id="WP_210117505.1">
    <property type="nucleotide sequence ID" value="NZ_CP054257.1"/>
</dbReference>
<feature type="transmembrane region" description="Helical" evidence="1">
    <location>
        <begin position="80"/>
        <end position="100"/>
    </location>
</feature>
<keyword evidence="1" id="KW-0812">Transmembrane</keyword>
<evidence type="ECO:0000256" key="1">
    <source>
        <dbReference type="SAM" id="Phobius"/>
    </source>
</evidence>
<reference evidence="2" key="1">
    <citation type="submission" date="2020-05" db="EMBL/GenBank/DDBJ databases">
        <authorList>
            <person name="Zeng H."/>
            <person name="Chan Y.K."/>
            <person name="Watt R.M."/>
        </authorList>
    </citation>
    <scope>NUCLEOTIDE SEQUENCE</scope>
    <source>
        <strain evidence="2">ATCC 700773</strain>
    </source>
</reference>
<protein>
    <recommendedName>
        <fullName evidence="4">DUF3784 domain-containing protein</fullName>
    </recommendedName>
</protein>
<gene>
    <name evidence="2" type="ORF">HRI96_11655</name>
</gene>
<keyword evidence="1" id="KW-1133">Transmembrane helix</keyword>
<dbReference type="Proteomes" id="UP000671995">
    <property type="component" value="Chromosome"/>
</dbReference>
<name>A0A975IDH6_9SPIR</name>
<keyword evidence="1" id="KW-0472">Membrane</keyword>
<evidence type="ECO:0000313" key="2">
    <source>
        <dbReference type="EMBL" id="QTQ12793.1"/>
    </source>
</evidence>
<feature type="transmembrane region" description="Helical" evidence="1">
    <location>
        <begin position="6"/>
        <end position="25"/>
    </location>
</feature>
<sequence length="105" mass="11781">MKNLIICIVFFAGGSVFLAAGFYFLSERYLKSICENITDPDKKASRRFLGISAGRFSIFVGTLTVICGFLFVIIPEVKYFIALIYMIVLTAAFFILINIFKTGIK</sequence>
<evidence type="ECO:0000313" key="3">
    <source>
        <dbReference type="Proteomes" id="UP000671995"/>
    </source>
</evidence>